<dbReference type="CDD" id="cd04196">
    <property type="entry name" value="GT_2_like_d"/>
    <property type="match status" value="1"/>
</dbReference>
<proteinExistence type="predicted"/>
<accession>A0A4U6BU28</accession>
<dbReference type="AlphaFoldDB" id="A0A4U6BU28"/>
<dbReference type="Pfam" id="PF00535">
    <property type="entry name" value="Glycos_transf_2"/>
    <property type="match status" value="1"/>
</dbReference>
<dbReference type="Gene3D" id="3.90.550.10">
    <property type="entry name" value="Spore Coat Polysaccharide Biosynthesis Protein SpsA, Chain A"/>
    <property type="match status" value="1"/>
</dbReference>
<dbReference type="InterPro" id="IPR029044">
    <property type="entry name" value="Nucleotide-diphossugar_trans"/>
</dbReference>
<dbReference type="GO" id="GO:0016740">
    <property type="term" value="F:transferase activity"/>
    <property type="evidence" value="ECO:0007669"/>
    <property type="project" value="UniProtKB-KW"/>
</dbReference>
<dbReference type="Proteomes" id="UP000034832">
    <property type="component" value="Unassembled WGS sequence"/>
</dbReference>
<evidence type="ECO:0000313" key="3">
    <source>
        <dbReference type="Proteomes" id="UP000034832"/>
    </source>
</evidence>
<keyword evidence="3" id="KW-1185">Reference proteome</keyword>
<name>A0A4U6BU28_9BRAD</name>
<reference evidence="2" key="1">
    <citation type="submission" date="2019-04" db="EMBL/GenBank/DDBJ databases">
        <title>Whole genome sequencing of cave bacteria.</title>
        <authorList>
            <person name="Gan H.M."/>
            <person name="Barton H."/>
            <person name="Savka M.A."/>
        </authorList>
    </citation>
    <scope>NUCLEOTIDE SEQUENCE [LARGE SCALE GENOMIC DNA]</scope>
    <source>
        <strain evidence="2">LC387</strain>
    </source>
</reference>
<dbReference type="SUPFAM" id="SSF53448">
    <property type="entry name" value="Nucleotide-diphospho-sugar transferases"/>
    <property type="match status" value="1"/>
</dbReference>
<comment type="caution">
    <text evidence="2">The sequence shown here is derived from an EMBL/GenBank/DDBJ whole genome shotgun (WGS) entry which is preliminary data.</text>
</comment>
<protein>
    <submittedName>
        <fullName evidence="2">Glycosyltransferase family 2 protein</fullName>
    </submittedName>
</protein>
<sequence>MHRIAILLATKDGERFLKEQLSSYARQTLNQWSLHVSDDGSSDATVHLVKRFAETQSRSVDLREGPRQGFFRNFMSLALDERIDADFYAFSDQDDIWNDDKLERAINWFKSISPDVPAVYFSRTELIDESGSHLGYSPLFERDPSFQNALVQNIGGGNTMVFNSCARRLLIRCGSVAAVSHDWWTYQIVTAAGGKAHYDPVPSLKYRQHSGNILGANAGLRARIVRLRMMLSGRITRWNTTNLEAFRSAEEIFSRENSATLEAFSKARKAIWPLRLMYLYKSGVYRQTLVDNVGLFLAVLLKRI</sequence>
<gene>
    <name evidence="2" type="ORF">YH63_016560</name>
</gene>
<dbReference type="EMBL" id="LBIA02000001">
    <property type="protein sequence ID" value="TKT74037.1"/>
    <property type="molecule type" value="Genomic_DNA"/>
</dbReference>
<evidence type="ECO:0000259" key="1">
    <source>
        <dbReference type="Pfam" id="PF00535"/>
    </source>
</evidence>
<feature type="domain" description="Glycosyltransferase 2-like" evidence="1">
    <location>
        <begin position="8"/>
        <end position="117"/>
    </location>
</feature>
<dbReference type="STRING" id="211460.YH63_02460"/>
<dbReference type="OrthoDB" id="9802649at2"/>
<evidence type="ECO:0000313" key="2">
    <source>
        <dbReference type="EMBL" id="TKT74037.1"/>
    </source>
</evidence>
<organism evidence="2 3">
    <name type="scientific">Afipia massiliensis</name>
    <dbReference type="NCBI Taxonomy" id="211460"/>
    <lineage>
        <taxon>Bacteria</taxon>
        <taxon>Pseudomonadati</taxon>
        <taxon>Pseudomonadota</taxon>
        <taxon>Alphaproteobacteria</taxon>
        <taxon>Hyphomicrobiales</taxon>
        <taxon>Nitrobacteraceae</taxon>
        <taxon>Afipia</taxon>
    </lineage>
</organism>
<dbReference type="InterPro" id="IPR001173">
    <property type="entry name" value="Glyco_trans_2-like"/>
</dbReference>